<keyword evidence="4" id="KW-1185">Reference proteome</keyword>
<dbReference type="InterPro" id="IPR010273">
    <property type="entry name" value="DUF881"/>
</dbReference>
<keyword evidence="2" id="KW-0175">Coiled coil</keyword>
<dbReference type="AlphaFoldDB" id="A0A1M6L1P2"/>
<comment type="similarity">
    <text evidence="1">Belongs to the UPF0749 family.</text>
</comment>
<dbReference type="PANTHER" id="PTHR37313:SF2">
    <property type="entry name" value="UPF0749 PROTEIN YLXX"/>
    <property type="match status" value="1"/>
</dbReference>
<dbReference type="RefSeq" id="WP_072965350.1">
    <property type="nucleotide sequence ID" value="NZ_FRAJ01000003.1"/>
</dbReference>
<name>A0A1M6L1P2_9FIRM</name>
<evidence type="ECO:0000256" key="2">
    <source>
        <dbReference type="SAM" id="Coils"/>
    </source>
</evidence>
<evidence type="ECO:0000313" key="4">
    <source>
        <dbReference type="Proteomes" id="UP000184082"/>
    </source>
</evidence>
<dbReference type="PANTHER" id="PTHR37313">
    <property type="entry name" value="UPF0749 PROTEIN RV1825"/>
    <property type="match status" value="1"/>
</dbReference>
<sequence length="237" mass="27083">MYKNKLNIFLLTLILGITISLQIRSFNKEYEYVPLRVIYDYKKQIDKEKTELKKLKEVINDYTAKINEYEDAKIRDGDITKVLKKELNEVKKISGFTDVEGPGIIIIMNDGSRKLYEGENPNVLIVHNIDVLNIINDLKNAGAEAISINNQRLLFNSEIDCSGYTLKINKQEFAQPFIIKAIGNPKQLEAAVKAPGTYGNLLKEIGLFFEVNTSVSIKIPKYSEELIFKYLQIKEGE</sequence>
<evidence type="ECO:0000313" key="3">
    <source>
        <dbReference type="EMBL" id="SHJ65117.1"/>
    </source>
</evidence>
<dbReference type="Pfam" id="PF05949">
    <property type="entry name" value="DUF881"/>
    <property type="match status" value="1"/>
</dbReference>
<dbReference type="Proteomes" id="UP000184082">
    <property type="component" value="Unassembled WGS sequence"/>
</dbReference>
<feature type="coiled-coil region" evidence="2">
    <location>
        <begin position="38"/>
        <end position="72"/>
    </location>
</feature>
<proteinExistence type="inferred from homology"/>
<organism evidence="3 4">
    <name type="scientific">Caminicella sporogenes DSM 14501</name>
    <dbReference type="NCBI Taxonomy" id="1121266"/>
    <lineage>
        <taxon>Bacteria</taxon>
        <taxon>Bacillati</taxon>
        <taxon>Bacillota</taxon>
        <taxon>Clostridia</taxon>
        <taxon>Peptostreptococcales</taxon>
        <taxon>Caminicellaceae</taxon>
        <taxon>Caminicella</taxon>
    </lineage>
</organism>
<evidence type="ECO:0000256" key="1">
    <source>
        <dbReference type="ARBA" id="ARBA00009108"/>
    </source>
</evidence>
<reference evidence="3 4" key="1">
    <citation type="submission" date="2016-11" db="EMBL/GenBank/DDBJ databases">
        <authorList>
            <person name="Jaros S."/>
            <person name="Januszkiewicz K."/>
            <person name="Wedrychowicz H."/>
        </authorList>
    </citation>
    <scope>NUCLEOTIDE SEQUENCE [LARGE SCALE GENOMIC DNA]</scope>
    <source>
        <strain evidence="3 4">DSM 14501</strain>
    </source>
</reference>
<gene>
    <name evidence="3" type="ORF">SAMN02745883_00039</name>
</gene>
<accession>A0A1M6L1P2</accession>
<protein>
    <submittedName>
        <fullName evidence="3">Uncharacterized conserved protein YlxW, UPF0749 family</fullName>
    </submittedName>
</protein>
<dbReference type="STRING" id="1121266.SAMN02745883_00039"/>
<dbReference type="Gene3D" id="3.30.70.1880">
    <property type="entry name" value="Protein of unknown function DUF881"/>
    <property type="match status" value="1"/>
</dbReference>
<dbReference type="EMBL" id="FRAJ01000003">
    <property type="protein sequence ID" value="SHJ65117.1"/>
    <property type="molecule type" value="Genomic_DNA"/>
</dbReference>